<evidence type="ECO:0000259" key="3">
    <source>
        <dbReference type="SMART" id="SM01042"/>
    </source>
</evidence>
<feature type="transmembrane region" description="Helical" evidence="2">
    <location>
        <begin position="151"/>
        <end position="169"/>
    </location>
</feature>
<dbReference type="GO" id="GO:0006998">
    <property type="term" value="P:nuclear envelope organization"/>
    <property type="evidence" value="ECO:0007669"/>
    <property type="project" value="InterPro"/>
</dbReference>
<evidence type="ECO:0000256" key="1">
    <source>
        <dbReference type="SAM" id="MobiDB-lite"/>
    </source>
</evidence>
<keyword evidence="2" id="KW-0472">Membrane</keyword>
<evidence type="ECO:0000256" key="2">
    <source>
        <dbReference type="SAM" id="Phobius"/>
    </source>
</evidence>
<evidence type="ECO:0000313" key="5">
    <source>
        <dbReference type="Proteomes" id="UP001146793"/>
    </source>
</evidence>
<evidence type="ECO:0000313" key="4">
    <source>
        <dbReference type="EMBL" id="KAJ3431107.1"/>
    </source>
</evidence>
<dbReference type="PANTHER" id="PTHR28136">
    <property type="entry name" value="NUCLEUS EXPORT PROTEIN BRR6"/>
    <property type="match status" value="1"/>
</dbReference>
<sequence length="190" mass="22872">MSKSEPFSKLVYHRKFPVTHQRKTSTTVTVSSQKTNQITKTYSRKQQKKPKQGRPQTTQPRIYSVLVNAQIFFNLLLIFVALFLLFFFLHLVYQDAKRVREEETNKIMIQIQECEEKYLRNQCDNENKPPILSEYCRELTLCLSKNISNSIRYFSFFTFFFKPFFYWILEFPPNHKENNSKKNHFKVKSD</sequence>
<proteinExistence type="predicted"/>
<keyword evidence="2" id="KW-0812">Transmembrane</keyword>
<dbReference type="InterPro" id="IPR040202">
    <property type="entry name" value="Brl1/Brr6"/>
</dbReference>
<dbReference type="GO" id="GO:0055088">
    <property type="term" value="P:lipid homeostasis"/>
    <property type="evidence" value="ECO:0007669"/>
    <property type="project" value="InterPro"/>
</dbReference>
<comment type="caution">
    <text evidence="4">The sequence shown here is derived from an EMBL/GenBank/DDBJ whole genome shotgun (WGS) entry which is preliminary data.</text>
</comment>
<feature type="compositionally biased region" description="Basic residues" evidence="1">
    <location>
        <begin position="42"/>
        <end position="52"/>
    </location>
</feature>
<accession>A0AAV7YQY7</accession>
<dbReference type="Proteomes" id="UP001146793">
    <property type="component" value="Unassembled WGS sequence"/>
</dbReference>
<name>A0AAV7YQY7_9EUKA</name>
<protein>
    <submittedName>
        <fullName evidence="4">Nucleus export protein brr6</fullName>
    </submittedName>
</protein>
<dbReference type="InterPro" id="IPR018767">
    <property type="entry name" value="Brl1/Brr6_dom"/>
</dbReference>
<gene>
    <name evidence="4" type="ORF">M0812_02783</name>
</gene>
<dbReference type="Pfam" id="PF10104">
    <property type="entry name" value="Brr6_like_C_C"/>
    <property type="match status" value="1"/>
</dbReference>
<organism evidence="4 5">
    <name type="scientific">Anaeramoeba flamelloides</name>
    <dbReference type="NCBI Taxonomy" id="1746091"/>
    <lineage>
        <taxon>Eukaryota</taxon>
        <taxon>Metamonada</taxon>
        <taxon>Anaeramoebidae</taxon>
        <taxon>Anaeramoeba</taxon>
    </lineage>
</organism>
<reference evidence="4" key="1">
    <citation type="submission" date="2022-08" db="EMBL/GenBank/DDBJ databases">
        <title>Novel sulphate-reducing endosymbionts in the free-living metamonad Anaeramoeba.</title>
        <authorList>
            <person name="Jerlstrom-Hultqvist J."/>
            <person name="Cepicka I."/>
            <person name="Gallot-Lavallee L."/>
            <person name="Salas-Leiva D."/>
            <person name="Curtis B.A."/>
            <person name="Zahonova K."/>
            <person name="Pipaliya S."/>
            <person name="Dacks J."/>
            <person name="Roger A.J."/>
        </authorList>
    </citation>
    <scope>NUCLEOTIDE SEQUENCE</scope>
    <source>
        <strain evidence="4">Busselton2</strain>
    </source>
</reference>
<dbReference type="GO" id="GO:0031965">
    <property type="term" value="C:nuclear membrane"/>
    <property type="evidence" value="ECO:0007669"/>
    <property type="project" value="InterPro"/>
</dbReference>
<feature type="transmembrane region" description="Helical" evidence="2">
    <location>
        <begin position="71"/>
        <end position="93"/>
    </location>
</feature>
<keyword evidence="2" id="KW-1133">Transmembrane helix</keyword>
<dbReference type="EMBL" id="JANTQA010000048">
    <property type="protein sequence ID" value="KAJ3431107.1"/>
    <property type="molecule type" value="Genomic_DNA"/>
</dbReference>
<dbReference type="SMART" id="SM01042">
    <property type="entry name" value="Brr6_like_C_C"/>
    <property type="match status" value="1"/>
</dbReference>
<feature type="region of interest" description="Disordered" evidence="1">
    <location>
        <begin position="23"/>
        <end position="56"/>
    </location>
</feature>
<feature type="domain" description="Brl1/Brr6" evidence="3">
    <location>
        <begin position="62"/>
        <end position="171"/>
    </location>
</feature>
<dbReference type="AlphaFoldDB" id="A0AAV7YQY7"/>
<dbReference type="PANTHER" id="PTHR28136:SF1">
    <property type="entry name" value="NUCLEUS EXPORT PROTEIN BRL1"/>
    <property type="match status" value="1"/>
</dbReference>